<organism evidence="8 9">
    <name type="scientific">Micractinium conductrix</name>
    <dbReference type="NCBI Taxonomy" id="554055"/>
    <lineage>
        <taxon>Eukaryota</taxon>
        <taxon>Viridiplantae</taxon>
        <taxon>Chlorophyta</taxon>
        <taxon>core chlorophytes</taxon>
        <taxon>Trebouxiophyceae</taxon>
        <taxon>Chlorellales</taxon>
        <taxon>Chlorellaceae</taxon>
        <taxon>Chlorella clade</taxon>
        <taxon>Micractinium</taxon>
    </lineage>
</organism>
<dbReference type="PRINTS" id="PR00926">
    <property type="entry name" value="MITOCARRIER"/>
</dbReference>
<feature type="repeat" description="Solcar" evidence="6">
    <location>
        <begin position="340"/>
        <end position="445"/>
    </location>
</feature>
<dbReference type="AlphaFoldDB" id="A0A2P6V611"/>
<dbReference type="InterPro" id="IPR018108">
    <property type="entry name" value="MCP_transmembrane"/>
</dbReference>
<feature type="repeat" description="Solcar" evidence="6">
    <location>
        <begin position="18"/>
        <end position="102"/>
    </location>
</feature>
<dbReference type="GO" id="GO:0055085">
    <property type="term" value="P:transmembrane transport"/>
    <property type="evidence" value="ECO:0007669"/>
    <property type="project" value="InterPro"/>
</dbReference>
<dbReference type="OrthoDB" id="270584at2759"/>
<evidence type="ECO:0000313" key="8">
    <source>
        <dbReference type="EMBL" id="PSC69510.1"/>
    </source>
</evidence>
<protein>
    <submittedName>
        <fullName evidence="8">Mitochondrial substrate carrier family B</fullName>
    </submittedName>
</protein>
<dbReference type="InterPro" id="IPR002067">
    <property type="entry name" value="MCP"/>
</dbReference>
<evidence type="ECO:0000256" key="5">
    <source>
        <dbReference type="ARBA" id="ARBA00023136"/>
    </source>
</evidence>
<dbReference type="Pfam" id="PF00153">
    <property type="entry name" value="Mito_carr"/>
    <property type="match status" value="4"/>
</dbReference>
<dbReference type="Gene3D" id="1.50.40.10">
    <property type="entry name" value="Mitochondrial carrier domain"/>
    <property type="match status" value="1"/>
</dbReference>
<evidence type="ECO:0000256" key="4">
    <source>
        <dbReference type="ARBA" id="ARBA00022737"/>
    </source>
</evidence>
<name>A0A2P6V611_9CHLO</name>
<dbReference type="PANTHER" id="PTHR24089">
    <property type="entry name" value="SOLUTE CARRIER FAMILY 25"/>
    <property type="match status" value="1"/>
</dbReference>
<comment type="similarity">
    <text evidence="7">Belongs to the mitochondrial carrier (TC 2.A.29) family.</text>
</comment>
<evidence type="ECO:0000256" key="1">
    <source>
        <dbReference type="ARBA" id="ARBA00004141"/>
    </source>
</evidence>
<comment type="subcellular location">
    <subcellularLocation>
        <location evidence="1">Membrane</location>
        <topology evidence="1">Multi-pass membrane protein</topology>
    </subcellularLocation>
</comment>
<keyword evidence="3 6" id="KW-0812">Transmembrane</keyword>
<evidence type="ECO:0000256" key="6">
    <source>
        <dbReference type="PROSITE-ProRule" id="PRU00282"/>
    </source>
</evidence>
<dbReference type="STRING" id="554055.A0A2P6V611"/>
<reference evidence="8 9" key="1">
    <citation type="journal article" date="2018" name="Plant J.">
        <title>Genome sequences of Chlorella sorokiniana UTEX 1602 and Micractinium conductrix SAG 241.80: implications to maltose excretion by a green alga.</title>
        <authorList>
            <person name="Arriola M.B."/>
            <person name="Velmurugan N."/>
            <person name="Zhang Y."/>
            <person name="Plunkett M.H."/>
            <person name="Hondzo H."/>
            <person name="Barney B.M."/>
        </authorList>
    </citation>
    <scope>NUCLEOTIDE SEQUENCE [LARGE SCALE GENOMIC DNA]</scope>
    <source>
        <strain evidence="8 9">SAG 241.80</strain>
    </source>
</reference>
<keyword evidence="2 7" id="KW-0813">Transport</keyword>
<sequence length="452" mass="46442">MREPSEGSSVLRAAVGLPVPVRELLAGGAAGATAKTVIAPLERCKILFQTGKLRGAALTPTLTHIYRTEGLPGLWRGNGAAVLRIVPYAASHFFAYEHYRRLLVSAGALGAQEHRVPPVLDLLAGAAAGGTAVLLTYPLDLVRTRLAYSTEAGSAGRTAATAAPAGTLAAAPAATAAAGGSSGGAAPGGGRLLAHHQGRWATGGLALASSRGCASGACSAGGGLPLAGGAGRLAGVLVGGGGGAPSCTNRLQGQGPLGARAMHLLRLPHADPKHTIRGVLASTFQREGVRGLYHGIGASLIGILPYAGLKFYCYQHLKQWYHHTNPHDLSRTGIDGRPRLPVAVMLSFGAAAGLVAQTATYPLDVVRRQMQVEGLKLAEAAADSPTRTLAAGAQQLSLRSTPQALVLLARQHGWRCLFAGLHINYLKVVPSTAIGFTIYDLLKLALHLPTNL</sequence>
<dbReference type="EMBL" id="LHPF02000026">
    <property type="protein sequence ID" value="PSC69510.1"/>
    <property type="molecule type" value="Genomic_DNA"/>
</dbReference>
<dbReference type="SUPFAM" id="SSF103506">
    <property type="entry name" value="Mitochondrial carrier"/>
    <property type="match status" value="1"/>
</dbReference>
<dbReference type="InterPro" id="IPR023395">
    <property type="entry name" value="MCP_dom_sf"/>
</dbReference>
<evidence type="ECO:0000256" key="3">
    <source>
        <dbReference type="ARBA" id="ARBA00022692"/>
    </source>
</evidence>
<feature type="repeat" description="Solcar" evidence="6">
    <location>
        <begin position="222"/>
        <end position="320"/>
    </location>
</feature>
<evidence type="ECO:0000256" key="2">
    <source>
        <dbReference type="ARBA" id="ARBA00022448"/>
    </source>
</evidence>
<comment type="caution">
    <text evidence="8">The sequence shown here is derived from an EMBL/GenBank/DDBJ whole genome shotgun (WGS) entry which is preliminary data.</text>
</comment>
<dbReference type="PROSITE" id="PS50920">
    <property type="entry name" value="SOLCAR"/>
    <property type="match status" value="3"/>
</dbReference>
<gene>
    <name evidence="8" type="ORF">C2E20_6972</name>
</gene>
<dbReference type="GO" id="GO:0016020">
    <property type="term" value="C:membrane"/>
    <property type="evidence" value="ECO:0007669"/>
    <property type="project" value="UniProtKB-SubCell"/>
</dbReference>
<keyword evidence="5 6" id="KW-0472">Membrane</keyword>
<proteinExistence type="inferred from homology"/>
<accession>A0A2P6V611</accession>
<keyword evidence="4" id="KW-0677">Repeat</keyword>
<evidence type="ECO:0000313" key="9">
    <source>
        <dbReference type="Proteomes" id="UP000239649"/>
    </source>
</evidence>
<evidence type="ECO:0000256" key="7">
    <source>
        <dbReference type="RuleBase" id="RU000488"/>
    </source>
</evidence>
<keyword evidence="9" id="KW-1185">Reference proteome</keyword>
<dbReference type="Proteomes" id="UP000239649">
    <property type="component" value="Unassembled WGS sequence"/>
</dbReference>